<sequence length="418" mass="46515">MIQLLVSFCELVAVIGCVTSSIYYLICLRGAAAFLRKRRADRARSERAGESARATQTLPPVSILKPLKGTDPEIYESFRSHCLQDYPEYEIIFGVSDPNDPAAARVQELQREFSGYPIRLVICPEKLGPNLKVSNLEQMLRSARYEHLIVNDSDIRVEPDYLRRVMRPLVTQPSTADPDAPDPINQQQVGMVTCLYRGVAANTFGSRLESLGISTDFCPGVLAAHQLEGSLHFALGSTLAFRRADLELIGGFRAMVDYLADDYELGRRIADLGREVRLSDVVVETHLPAYDRRGFLAHQLRWARGVRDSRPGGYFGLVSTFGLMWALLALAAAQAATWSWEVLGVVVLLRLAVALGVGHSVLRDRQLLRNLWLLPLRDLVGAAVWIASFTGHAVTWRGDRFELKDGRLIQLEQGKNAS</sequence>
<evidence type="ECO:0000256" key="8">
    <source>
        <dbReference type="ARBA" id="ARBA00023136"/>
    </source>
</evidence>
<comment type="subcellular location">
    <subcellularLocation>
        <location evidence="1">Membrane</location>
        <topology evidence="1">Multi-pass membrane protein</topology>
    </subcellularLocation>
</comment>
<keyword evidence="5 10" id="KW-0808">Transferase</keyword>
<comment type="pathway">
    <text evidence="2">Lipid metabolism; sphingolipid metabolism.</text>
</comment>
<dbReference type="InterPro" id="IPR029044">
    <property type="entry name" value="Nucleotide-diphossugar_trans"/>
</dbReference>
<dbReference type="NCBIfam" id="TIGR03472">
    <property type="entry name" value="HpnI"/>
    <property type="match status" value="1"/>
</dbReference>
<dbReference type="PANTHER" id="PTHR12726:SF0">
    <property type="entry name" value="CERAMIDE GLUCOSYLTRANSFERASE"/>
    <property type="match status" value="1"/>
</dbReference>
<gene>
    <name evidence="10" type="ORF">SBA1_90022</name>
</gene>
<keyword evidence="4" id="KW-0328">Glycosyltransferase</keyword>
<evidence type="ECO:0000256" key="6">
    <source>
        <dbReference type="ARBA" id="ARBA00022692"/>
    </source>
</evidence>
<evidence type="ECO:0000256" key="7">
    <source>
        <dbReference type="ARBA" id="ARBA00022989"/>
    </source>
</evidence>
<organism evidence="10 11">
    <name type="scientific">Candidatus Sulfotelmatobacter kueseliae</name>
    <dbReference type="NCBI Taxonomy" id="2042962"/>
    <lineage>
        <taxon>Bacteria</taxon>
        <taxon>Pseudomonadati</taxon>
        <taxon>Acidobacteriota</taxon>
        <taxon>Terriglobia</taxon>
        <taxon>Terriglobales</taxon>
        <taxon>Candidatus Korobacteraceae</taxon>
        <taxon>Candidatus Sulfotelmatobacter</taxon>
    </lineage>
</organism>
<dbReference type="PANTHER" id="PTHR12726">
    <property type="entry name" value="CERAMIDE GLUCOSYLTRANSFERASE"/>
    <property type="match status" value="1"/>
</dbReference>
<evidence type="ECO:0000313" key="11">
    <source>
        <dbReference type="Proteomes" id="UP000238701"/>
    </source>
</evidence>
<dbReference type="GO" id="GO:0008120">
    <property type="term" value="F:ceramide glucosyltransferase activity"/>
    <property type="evidence" value="ECO:0007669"/>
    <property type="project" value="TreeGrafter"/>
</dbReference>
<protein>
    <submittedName>
        <fullName evidence="10">Putative Ceramide glucosyltransferase</fullName>
    </submittedName>
</protein>
<comment type="pathway">
    <text evidence="3">Sphingolipid metabolism.</text>
</comment>
<dbReference type="Proteomes" id="UP000238701">
    <property type="component" value="Unassembled WGS sequence"/>
</dbReference>
<dbReference type="InterPro" id="IPR025993">
    <property type="entry name" value="Ceramide_glucosylTrfase"/>
</dbReference>
<keyword evidence="7 9" id="KW-1133">Transmembrane helix</keyword>
<dbReference type="EMBL" id="OMOD01000188">
    <property type="protein sequence ID" value="SPF48886.1"/>
    <property type="molecule type" value="Genomic_DNA"/>
</dbReference>
<dbReference type="GO" id="GO:0006679">
    <property type="term" value="P:glucosylceramide biosynthetic process"/>
    <property type="evidence" value="ECO:0007669"/>
    <property type="project" value="TreeGrafter"/>
</dbReference>
<evidence type="ECO:0000256" key="5">
    <source>
        <dbReference type="ARBA" id="ARBA00022679"/>
    </source>
</evidence>
<dbReference type="Gene3D" id="3.90.550.10">
    <property type="entry name" value="Spore Coat Polysaccharide Biosynthesis Protein SpsA, Chain A"/>
    <property type="match status" value="1"/>
</dbReference>
<dbReference type="SUPFAM" id="SSF53448">
    <property type="entry name" value="Nucleotide-diphospho-sugar transferases"/>
    <property type="match status" value="1"/>
</dbReference>
<feature type="transmembrane region" description="Helical" evidence="9">
    <location>
        <begin position="12"/>
        <end position="35"/>
    </location>
</feature>
<dbReference type="CDD" id="cd02520">
    <property type="entry name" value="Glucosylceramide_synthase"/>
    <property type="match status" value="1"/>
</dbReference>
<reference evidence="11" key="1">
    <citation type="submission" date="2018-02" db="EMBL/GenBank/DDBJ databases">
        <authorList>
            <person name="Hausmann B."/>
        </authorList>
    </citation>
    <scope>NUCLEOTIDE SEQUENCE [LARGE SCALE GENOMIC DNA]</scope>
    <source>
        <strain evidence="11">Peat soil MAG SbA1</strain>
    </source>
</reference>
<dbReference type="InterPro" id="IPR017835">
    <property type="entry name" value="Hopen-assoc_HpnI"/>
</dbReference>
<proteinExistence type="predicted"/>
<evidence type="ECO:0000313" key="10">
    <source>
        <dbReference type="EMBL" id="SPF48886.1"/>
    </source>
</evidence>
<feature type="transmembrane region" description="Helical" evidence="9">
    <location>
        <begin position="342"/>
        <end position="362"/>
    </location>
</feature>
<dbReference type="AlphaFoldDB" id="A0A2U3LAI1"/>
<feature type="transmembrane region" description="Helical" evidence="9">
    <location>
        <begin position="314"/>
        <end position="336"/>
    </location>
</feature>
<keyword evidence="6 9" id="KW-0812">Transmembrane</keyword>
<evidence type="ECO:0000256" key="1">
    <source>
        <dbReference type="ARBA" id="ARBA00004141"/>
    </source>
</evidence>
<accession>A0A2U3LAI1</accession>
<keyword evidence="8 9" id="KW-0472">Membrane</keyword>
<name>A0A2U3LAI1_9BACT</name>
<evidence type="ECO:0000256" key="3">
    <source>
        <dbReference type="ARBA" id="ARBA00004991"/>
    </source>
</evidence>
<dbReference type="GO" id="GO:0016020">
    <property type="term" value="C:membrane"/>
    <property type="evidence" value="ECO:0007669"/>
    <property type="project" value="UniProtKB-SubCell"/>
</dbReference>
<evidence type="ECO:0000256" key="2">
    <source>
        <dbReference type="ARBA" id="ARBA00004760"/>
    </source>
</evidence>
<evidence type="ECO:0000256" key="4">
    <source>
        <dbReference type="ARBA" id="ARBA00022676"/>
    </source>
</evidence>
<evidence type="ECO:0000256" key="9">
    <source>
        <dbReference type="SAM" id="Phobius"/>
    </source>
</evidence>
<dbReference type="OrthoDB" id="9814255at2"/>
<dbReference type="Pfam" id="PF13506">
    <property type="entry name" value="Glyco_transf_21"/>
    <property type="match status" value="2"/>
</dbReference>